<comment type="caution">
    <text evidence="3">The sequence shown here is derived from an EMBL/GenBank/DDBJ whole genome shotgun (WGS) entry which is preliminary data.</text>
</comment>
<dbReference type="NCBIfam" id="TIGR00035">
    <property type="entry name" value="asp_race"/>
    <property type="match status" value="1"/>
</dbReference>
<dbReference type="Gene3D" id="3.40.50.1860">
    <property type="match status" value="2"/>
</dbReference>
<dbReference type="Proteomes" id="UP000622890">
    <property type="component" value="Unassembled WGS sequence"/>
</dbReference>
<dbReference type="GO" id="GO:0047661">
    <property type="term" value="F:amino-acid racemase activity"/>
    <property type="evidence" value="ECO:0007669"/>
    <property type="project" value="InterPro"/>
</dbReference>
<reference evidence="3" key="1">
    <citation type="submission" date="2021-01" db="EMBL/GenBank/DDBJ databases">
        <title>Genome sequence of strain Noviherbaspirillum sp. DKR-6.</title>
        <authorList>
            <person name="Chaudhary D.K."/>
        </authorList>
    </citation>
    <scope>NUCLEOTIDE SEQUENCE</scope>
    <source>
        <strain evidence="3">DKR-6</strain>
    </source>
</reference>
<organism evidence="3 4">
    <name type="scientific">Noviherbaspirillum pedocola</name>
    <dbReference type="NCBI Taxonomy" id="2801341"/>
    <lineage>
        <taxon>Bacteria</taxon>
        <taxon>Pseudomonadati</taxon>
        <taxon>Pseudomonadota</taxon>
        <taxon>Betaproteobacteria</taxon>
        <taxon>Burkholderiales</taxon>
        <taxon>Oxalobacteraceae</taxon>
        <taxon>Noviherbaspirillum</taxon>
    </lineage>
</organism>
<dbReference type="InterPro" id="IPR001920">
    <property type="entry name" value="Asp/Glu_race"/>
</dbReference>
<evidence type="ECO:0000313" key="3">
    <source>
        <dbReference type="EMBL" id="MBK4738557.1"/>
    </source>
</evidence>
<dbReference type="PANTHER" id="PTHR21198">
    <property type="entry name" value="GLUTAMATE RACEMASE"/>
    <property type="match status" value="1"/>
</dbReference>
<name>A0A934T2R1_9BURK</name>
<dbReference type="InterPro" id="IPR015942">
    <property type="entry name" value="Asp/Glu/hydantoin_racemase"/>
</dbReference>
<accession>A0A934T2R1</accession>
<proteinExistence type="inferred from homology"/>
<dbReference type="EMBL" id="JAEPBG010000023">
    <property type="protein sequence ID" value="MBK4738557.1"/>
    <property type="molecule type" value="Genomic_DNA"/>
</dbReference>
<protein>
    <submittedName>
        <fullName evidence="3">Aspartate/glutamate racemase family protein</fullName>
    </submittedName>
</protein>
<dbReference type="SUPFAM" id="SSF53681">
    <property type="entry name" value="Aspartate/glutamate racemase"/>
    <property type="match status" value="2"/>
</dbReference>
<evidence type="ECO:0000256" key="2">
    <source>
        <dbReference type="ARBA" id="ARBA00023235"/>
    </source>
</evidence>
<keyword evidence="2" id="KW-0413">Isomerase</keyword>
<dbReference type="PANTHER" id="PTHR21198:SF7">
    <property type="entry name" value="ASPARTATE-GLUTAMATE RACEMASE FAMILY"/>
    <property type="match status" value="1"/>
</dbReference>
<comment type="similarity">
    <text evidence="1">Belongs to the aspartate/glutamate racemases family.</text>
</comment>
<dbReference type="InterPro" id="IPR004380">
    <property type="entry name" value="Asp_race"/>
</dbReference>
<gene>
    <name evidence="3" type="ORF">JJB74_28405</name>
</gene>
<dbReference type="AlphaFoldDB" id="A0A934T2R1"/>
<keyword evidence="4" id="KW-1185">Reference proteome</keyword>
<sequence>MSAGRLIGILGGMGPLACADLMRKIILETPAARDQDHVPMVVWNVPQVPDRQQALASSGPSPLPAMREGIAQLNHAGATRIAIACNTAHHWHAQLQADSAAPIFHIARLTLAALQRDGIDEAVGLIGTHGTIAARLYQDLLEPAGIPCLVSDAQETDRLFVPGCYAIKRGQLKEGGMLLERAAHALMARGAKRLVLACTEVPVGLEHIGSAVLPLCIDPTLELARACIAHWNDQGPM</sequence>
<evidence type="ECO:0000313" key="4">
    <source>
        <dbReference type="Proteomes" id="UP000622890"/>
    </source>
</evidence>
<dbReference type="Pfam" id="PF01177">
    <property type="entry name" value="Asp_Glu_race"/>
    <property type="match status" value="1"/>
</dbReference>
<evidence type="ECO:0000256" key="1">
    <source>
        <dbReference type="ARBA" id="ARBA00007847"/>
    </source>
</evidence>
<dbReference type="RefSeq" id="WP_200597892.1">
    <property type="nucleotide sequence ID" value="NZ_JAEPBG010000023.1"/>
</dbReference>